<keyword evidence="3" id="KW-0862">Zinc</keyword>
<dbReference type="PRINTS" id="PR00047">
    <property type="entry name" value="STROIDFINGER"/>
</dbReference>
<dbReference type="PROSITE" id="PS51030">
    <property type="entry name" value="NUCLEAR_REC_DBD_2"/>
    <property type="match status" value="1"/>
</dbReference>
<dbReference type="GO" id="GO:0045944">
    <property type="term" value="P:positive regulation of transcription by RNA polymerase II"/>
    <property type="evidence" value="ECO:0007669"/>
    <property type="project" value="TreeGrafter"/>
</dbReference>
<dbReference type="SUPFAM" id="SSF48508">
    <property type="entry name" value="Nuclear receptor ligand-binding domain"/>
    <property type="match status" value="1"/>
</dbReference>
<evidence type="ECO:0000256" key="3">
    <source>
        <dbReference type="ARBA" id="ARBA00022833"/>
    </source>
</evidence>
<keyword evidence="2" id="KW-0863">Zinc-finger</keyword>
<comment type="caution">
    <text evidence="12">The sequence shown here is derived from an EMBL/GenBank/DDBJ whole genome shotgun (WGS) entry which is preliminary data.</text>
</comment>
<dbReference type="SUPFAM" id="SSF57716">
    <property type="entry name" value="Glucocorticoid receptor-like (DNA-binding domain)"/>
    <property type="match status" value="1"/>
</dbReference>
<dbReference type="Pfam" id="PF00104">
    <property type="entry name" value="Hormone_recep"/>
    <property type="match status" value="1"/>
</dbReference>
<feature type="region of interest" description="Disordered" evidence="9">
    <location>
        <begin position="307"/>
        <end position="326"/>
    </location>
</feature>
<dbReference type="PROSITE" id="PS51843">
    <property type="entry name" value="NR_LBD"/>
    <property type="match status" value="1"/>
</dbReference>
<evidence type="ECO:0000256" key="4">
    <source>
        <dbReference type="ARBA" id="ARBA00023015"/>
    </source>
</evidence>
<evidence type="ECO:0000256" key="1">
    <source>
        <dbReference type="ARBA" id="ARBA00022723"/>
    </source>
</evidence>
<dbReference type="InterPro" id="IPR035500">
    <property type="entry name" value="NHR-like_dom_sf"/>
</dbReference>
<keyword evidence="5" id="KW-0238">DNA-binding</keyword>
<evidence type="ECO:0000256" key="9">
    <source>
        <dbReference type="SAM" id="MobiDB-lite"/>
    </source>
</evidence>
<dbReference type="PRINTS" id="PR00398">
    <property type="entry name" value="STRDHORMONER"/>
</dbReference>
<dbReference type="InterPro" id="IPR050234">
    <property type="entry name" value="Nuclear_hormone_rcpt_NR1"/>
</dbReference>
<dbReference type="GO" id="GO:0008270">
    <property type="term" value="F:zinc ion binding"/>
    <property type="evidence" value="ECO:0007669"/>
    <property type="project" value="UniProtKB-KW"/>
</dbReference>
<evidence type="ECO:0000313" key="12">
    <source>
        <dbReference type="EMBL" id="KAK3786020.1"/>
    </source>
</evidence>
<evidence type="ECO:0000256" key="6">
    <source>
        <dbReference type="ARBA" id="ARBA00023163"/>
    </source>
</evidence>
<keyword evidence="1" id="KW-0479">Metal-binding</keyword>
<dbReference type="InterPro" id="IPR000536">
    <property type="entry name" value="Nucl_hrmn_rcpt_lig-bd"/>
</dbReference>
<dbReference type="GO" id="GO:0004879">
    <property type="term" value="F:nuclear receptor activity"/>
    <property type="evidence" value="ECO:0007669"/>
    <property type="project" value="TreeGrafter"/>
</dbReference>
<evidence type="ECO:0000256" key="5">
    <source>
        <dbReference type="ARBA" id="ARBA00023125"/>
    </source>
</evidence>
<evidence type="ECO:0000256" key="2">
    <source>
        <dbReference type="ARBA" id="ARBA00022771"/>
    </source>
</evidence>
<evidence type="ECO:0000256" key="8">
    <source>
        <dbReference type="ARBA" id="ARBA00023242"/>
    </source>
</evidence>
<dbReference type="SMART" id="SM00399">
    <property type="entry name" value="ZnF_C4"/>
    <property type="match status" value="1"/>
</dbReference>
<feature type="compositionally biased region" description="Basic and acidic residues" evidence="9">
    <location>
        <begin position="509"/>
        <end position="523"/>
    </location>
</feature>
<dbReference type="InterPro" id="IPR013088">
    <property type="entry name" value="Znf_NHR/GATA"/>
</dbReference>
<dbReference type="PANTHER" id="PTHR24082">
    <property type="entry name" value="NUCLEAR HORMONE RECEPTOR"/>
    <property type="match status" value="1"/>
</dbReference>
<evidence type="ECO:0000259" key="10">
    <source>
        <dbReference type="PROSITE" id="PS51030"/>
    </source>
</evidence>
<reference evidence="12" key="1">
    <citation type="journal article" date="2023" name="G3 (Bethesda)">
        <title>A reference genome for the long-term kleptoplast-retaining sea slug Elysia crispata morphotype clarki.</title>
        <authorList>
            <person name="Eastman K.E."/>
            <person name="Pendleton A.L."/>
            <person name="Shaikh M.A."/>
            <person name="Suttiyut T."/>
            <person name="Ogas R."/>
            <person name="Tomko P."/>
            <person name="Gavelis G."/>
            <person name="Widhalm J.R."/>
            <person name="Wisecaver J.H."/>
        </authorList>
    </citation>
    <scope>NUCLEOTIDE SEQUENCE</scope>
    <source>
        <strain evidence="12">ECLA1</strain>
    </source>
</reference>
<dbReference type="EMBL" id="JAWDGP010002021">
    <property type="protein sequence ID" value="KAK3786020.1"/>
    <property type="molecule type" value="Genomic_DNA"/>
</dbReference>
<evidence type="ECO:0008006" key="14">
    <source>
        <dbReference type="Google" id="ProtNLM"/>
    </source>
</evidence>
<feature type="domain" description="NR LBD" evidence="11">
    <location>
        <begin position="834"/>
        <end position="1073"/>
    </location>
</feature>
<dbReference type="Gene3D" id="1.10.565.10">
    <property type="entry name" value="Retinoid X Receptor"/>
    <property type="match status" value="1"/>
</dbReference>
<feature type="domain" description="Nuclear receptor" evidence="10">
    <location>
        <begin position="712"/>
        <end position="787"/>
    </location>
</feature>
<dbReference type="GO" id="GO:0009755">
    <property type="term" value="P:hormone-mediated signaling pathway"/>
    <property type="evidence" value="ECO:0007669"/>
    <property type="project" value="TreeGrafter"/>
</dbReference>
<evidence type="ECO:0000256" key="7">
    <source>
        <dbReference type="ARBA" id="ARBA00023170"/>
    </source>
</evidence>
<gene>
    <name evidence="12" type="ORF">RRG08_023442</name>
</gene>
<feature type="region of interest" description="Disordered" evidence="9">
    <location>
        <begin position="507"/>
        <end position="536"/>
    </location>
</feature>
<proteinExistence type="predicted"/>
<dbReference type="Pfam" id="PF00105">
    <property type="entry name" value="zf-C4"/>
    <property type="match status" value="1"/>
</dbReference>
<keyword evidence="6" id="KW-0804">Transcription</keyword>
<evidence type="ECO:0000259" key="11">
    <source>
        <dbReference type="PROSITE" id="PS51843"/>
    </source>
</evidence>
<dbReference type="InterPro" id="IPR001628">
    <property type="entry name" value="Znf_hrmn_rcpt"/>
</dbReference>
<name>A0AAE1ADP6_9GAST</name>
<dbReference type="AlphaFoldDB" id="A0AAE1ADP6"/>
<keyword evidence="13" id="KW-1185">Reference proteome</keyword>
<keyword evidence="4" id="KW-0805">Transcription regulation</keyword>
<dbReference type="SMART" id="SM00430">
    <property type="entry name" value="HOLI"/>
    <property type="match status" value="1"/>
</dbReference>
<dbReference type="GO" id="GO:0000122">
    <property type="term" value="P:negative regulation of transcription by RNA polymerase II"/>
    <property type="evidence" value="ECO:0007669"/>
    <property type="project" value="TreeGrafter"/>
</dbReference>
<dbReference type="PANTHER" id="PTHR24082:SF473">
    <property type="entry name" value="ECDYSONE-INDUCED PROTEIN 75B, ISOFORM B"/>
    <property type="match status" value="1"/>
</dbReference>
<feature type="compositionally biased region" description="Basic and acidic residues" evidence="9">
    <location>
        <begin position="313"/>
        <end position="326"/>
    </location>
</feature>
<keyword evidence="7" id="KW-0675">Receptor</keyword>
<dbReference type="InterPro" id="IPR001723">
    <property type="entry name" value="Nuclear_hrmn_rcpt"/>
</dbReference>
<evidence type="ECO:0000313" key="13">
    <source>
        <dbReference type="Proteomes" id="UP001283361"/>
    </source>
</evidence>
<accession>A0AAE1ADP6</accession>
<keyword evidence="8" id="KW-0539">Nucleus</keyword>
<dbReference type="GO" id="GO:0030154">
    <property type="term" value="P:cell differentiation"/>
    <property type="evidence" value="ECO:0007669"/>
    <property type="project" value="TreeGrafter"/>
</dbReference>
<sequence>METFCGNYSFRSQDGRQFLPNIYYQSHQTVSDNVAKFFASINSSGEPGRTTPPFCSLSELSDVGNSLQQAHAPQTLDMYRSSKGEYVEPSSLSASSYIQSREPVIDNQLHANSYLAGFDHKECNQLSKPVEFQKLCSTEIETLEHRTLVSELNSSNSTVSSEVNVDSDLQWLGDMGNINTRNSSLSDVTSLAIFAALNCGHDEAFPIELFSAGETNDECFTGSRKNSHDSGCVRDAAVNSQGSFDLVFKDDFKTLYCGSKSTNGHELSTEEGFNQHVVVTTCTNRSPSSSQSGSPDRSALRNQYVYTSTSTDPHNRNGQDSSLGRHDSLGIQSRLANTSPWQQQFFGTQMFSHLTADNQTESSQVNLTAGSVLNKQLFVGVSGPSMKHHNNILRIQGETGDRSSFQHYRQDKVMQREYQKSSGVHPVDSSYTNTLSVKDLPTRTVVEIDSFFDEFIDIVCKPPSTDSEVVEPCVSPLIEAVEGRDFQSRSSPSTEDSRDQVVEPLQQFLKEEPTSAADRRTDGSNDTYMDMVSGSRSIPTPLRIERESRSTSMETDISARDTDKVSNYRTVSGSFTQVEEYKGVRSGGSASLHKLLDPLWVPDSTTSIDVTSAVRYILQKRPDCDSFPLARDIFDASYKILKASKLSSSLSKDVGLSSDVKCRRVLELGHTGLDLPKMKQETEGLDLDLDVVAPSHIVTSSKKPCKKRPSVLPPCRVCGCSASGLHYGVVTCEACNGFFRRSLKRRAVYFCSKENKCDVSGKRRGECSFCRYHKCLAVGMSRTAVKTGRYSDKTRLAYALESENHTKGNYFGNRKSCLECPPFHGWTATPGLDPQDQHVQDGSCKEDLVHTEEARDAQFDPNTEDDSLSSSSGIGRPNIMSSFVEMWLCHFIKFVKKVPGFSLLHISDQTALVKSRWQELWLISSYRGRCQAEAGNKLTNNTDNAYYNEEKVVFGTQYAELSENWYNRLKAVDISQTELILMMMICLTCPDSCHLERQSQVSRLHWLMRQALSKHMDKMRVGDAYAFPKALSAALSVKTYIGESLLAFNFRQILENRGQCGMDRPLLTEMLRDSRFVAGTGDNLS</sequence>
<protein>
    <recommendedName>
        <fullName evidence="14">Nuclear receptor domain-containing protein</fullName>
    </recommendedName>
</protein>
<dbReference type="CDD" id="cd06916">
    <property type="entry name" value="NR_DBD_like"/>
    <property type="match status" value="1"/>
</dbReference>
<dbReference type="GO" id="GO:0000978">
    <property type="term" value="F:RNA polymerase II cis-regulatory region sequence-specific DNA binding"/>
    <property type="evidence" value="ECO:0007669"/>
    <property type="project" value="TreeGrafter"/>
</dbReference>
<dbReference type="Gene3D" id="3.30.50.10">
    <property type="entry name" value="Erythroid Transcription Factor GATA-1, subunit A"/>
    <property type="match status" value="1"/>
</dbReference>
<organism evidence="12 13">
    <name type="scientific">Elysia crispata</name>
    <name type="common">lettuce slug</name>
    <dbReference type="NCBI Taxonomy" id="231223"/>
    <lineage>
        <taxon>Eukaryota</taxon>
        <taxon>Metazoa</taxon>
        <taxon>Spiralia</taxon>
        <taxon>Lophotrochozoa</taxon>
        <taxon>Mollusca</taxon>
        <taxon>Gastropoda</taxon>
        <taxon>Heterobranchia</taxon>
        <taxon>Euthyneura</taxon>
        <taxon>Panpulmonata</taxon>
        <taxon>Sacoglossa</taxon>
        <taxon>Placobranchoidea</taxon>
        <taxon>Plakobranchidae</taxon>
        <taxon>Elysia</taxon>
    </lineage>
</organism>
<dbReference type="Proteomes" id="UP001283361">
    <property type="component" value="Unassembled WGS sequence"/>
</dbReference>